<sequence length="270" mass="31041">MSSENGLPSLADEDFRHLQKMMNDVSGIKLADHKRMLVAGRLMSRLRARAVESYREYVQLIRQAGEESERRLVIDLLTTNETYFFREPQHFVFLGEWAKRQKRSLRLWSAASSSGEEAFSMAITLAEQASHPDWSIKASDLSQRILEKARRATYSMEQARQFPEGLLKRHCLRGIGESDGLFRVRDELRQRVRFEEVNLMQPLPADIGTFDAIFLRNVLIYFSTTDKAAIVRQLLSCLRPGGLLFIGHAETLHGMNLPLRSIRPSVFERS</sequence>
<dbReference type="InterPro" id="IPR026024">
    <property type="entry name" value="Chemotaxis_MeTrfase_CheR"/>
</dbReference>
<dbReference type="SMART" id="SM00138">
    <property type="entry name" value="MeTrc"/>
    <property type="match status" value="1"/>
</dbReference>
<evidence type="ECO:0000313" key="9">
    <source>
        <dbReference type="Proteomes" id="UP000198606"/>
    </source>
</evidence>
<dbReference type="EMBL" id="FNDG01000004">
    <property type="protein sequence ID" value="SDH34505.1"/>
    <property type="molecule type" value="Genomic_DNA"/>
</dbReference>
<dbReference type="PIRSF" id="PIRSF000410">
    <property type="entry name" value="CheR"/>
    <property type="match status" value="1"/>
</dbReference>
<dbReference type="SUPFAM" id="SSF53335">
    <property type="entry name" value="S-adenosyl-L-methionine-dependent methyltransferases"/>
    <property type="match status" value="1"/>
</dbReference>
<dbReference type="AlphaFoldDB" id="A0A1G8BMR0"/>
<dbReference type="InterPro" id="IPR050903">
    <property type="entry name" value="Bact_Chemotaxis_MeTrfase"/>
</dbReference>
<protein>
    <recommendedName>
        <fullName evidence="5">Chemotaxis protein methyltransferase</fullName>
        <ecNumber evidence="5">2.1.1.80</ecNumber>
    </recommendedName>
</protein>
<feature type="domain" description="CheR-type methyltransferase" evidence="7">
    <location>
        <begin position="9"/>
        <end position="270"/>
    </location>
</feature>
<dbReference type="GO" id="GO:0008983">
    <property type="term" value="F:protein-glutamate O-methyltransferase activity"/>
    <property type="evidence" value="ECO:0007669"/>
    <property type="project" value="UniProtKB-EC"/>
</dbReference>
<name>A0A1G8BMR0_9GAMM</name>
<dbReference type="Pfam" id="PF01739">
    <property type="entry name" value="CheR"/>
    <property type="match status" value="1"/>
</dbReference>
<comment type="catalytic activity">
    <reaction evidence="1 5">
        <text>L-glutamyl-[protein] + S-adenosyl-L-methionine = [protein]-L-glutamate 5-O-methyl ester + S-adenosyl-L-homocysteine</text>
        <dbReference type="Rhea" id="RHEA:24452"/>
        <dbReference type="Rhea" id="RHEA-COMP:10208"/>
        <dbReference type="Rhea" id="RHEA-COMP:10311"/>
        <dbReference type="ChEBI" id="CHEBI:29973"/>
        <dbReference type="ChEBI" id="CHEBI:57856"/>
        <dbReference type="ChEBI" id="CHEBI:59789"/>
        <dbReference type="ChEBI" id="CHEBI:82795"/>
        <dbReference type="EC" id="2.1.1.80"/>
    </reaction>
</comment>
<feature type="binding site" evidence="6">
    <location>
        <position position="86"/>
    </location>
    <ligand>
        <name>S-adenosyl-L-methionine</name>
        <dbReference type="ChEBI" id="CHEBI:59789"/>
    </ligand>
</feature>
<keyword evidence="2 5" id="KW-0489">Methyltransferase</keyword>
<dbReference type="PROSITE" id="PS50123">
    <property type="entry name" value="CHER"/>
    <property type="match status" value="1"/>
</dbReference>
<gene>
    <name evidence="8" type="ORF">SAMN05216588_10498</name>
</gene>
<dbReference type="InterPro" id="IPR029063">
    <property type="entry name" value="SAM-dependent_MTases_sf"/>
</dbReference>
<dbReference type="RefSeq" id="WP_084303959.1">
    <property type="nucleotide sequence ID" value="NZ_FNDG01000004.1"/>
</dbReference>
<dbReference type="STRING" id="29435.SAMN05216588_10498"/>
<feature type="binding site" evidence="6">
    <location>
        <position position="82"/>
    </location>
    <ligand>
        <name>S-adenosyl-L-methionine</name>
        <dbReference type="ChEBI" id="CHEBI:59789"/>
    </ligand>
</feature>
<keyword evidence="3 5" id="KW-0808">Transferase</keyword>
<evidence type="ECO:0000313" key="8">
    <source>
        <dbReference type="EMBL" id="SDH34505.1"/>
    </source>
</evidence>
<dbReference type="EC" id="2.1.1.80" evidence="5"/>
<dbReference type="Gene3D" id="3.40.50.150">
    <property type="entry name" value="Vaccinia Virus protein VP39"/>
    <property type="match status" value="1"/>
</dbReference>
<dbReference type="InterPro" id="IPR022642">
    <property type="entry name" value="CheR_C"/>
</dbReference>
<dbReference type="Gene3D" id="1.10.155.10">
    <property type="entry name" value="Chemotaxis receptor methyltransferase CheR, N-terminal domain"/>
    <property type="match status" value="1"/>
</dbReference>
<evidence type="ECO:0000259" key="7">
    <source>
        <dbReference type="PROSITE" id="PS50123"/>
    </source>
</evidence>
<accession>A0A1G8BMR0</accession>
<feature type="binding site" evidence="6">
    <location>
        <begin position="216"/>
        <end position="217"/>
    </location>
    <ligand>
        <name>S-adenosyl-L-methionine</name>
        <dbReference type="ChEBI" id="CHEBI:59789"/>
    </ligand>
</feature>
<dbReference type="SUPFAM" id="SSF47757">
    <property type="entry name" value="Chemotaxis receptor methyltransferase CheR, N-terminal domain"/>
    <property type="match status" value="1"/>
</dbReference>
<organism evidence="8 9">
    <name type="scientific">Phytopseudomonas flavescens</name>
    <dbReference type="NCBI Taxonomy" id="29435"/>
    <lineage>
        <taxon>Bacteria</taxon>
        <taxon>Pseudomonadati</taxon>
        <taxon>Pseudomonadota</taxon>
        <taxon>Gammaproteobacteria</taxon>
        <taxon>Pseudomonadales</taxon>
        <taxon>Pseudomonadaceae</taxon>
        <taxon>Phytopseudomonas</taxon>
    </lineage>
</organism>
<evidence type="ECO:0000256" key="3">
    <source>
        <dbReference type="ARBA" id="ARBA00022679"/>
    </source>
</evidence>
<reference evidence="8 9" key="1">
    <citation type="submission" date="2016-10" db="EMBL/GenBank/DDBJ databases">
        <authorList>
            <person name="de Groot N.N."/>
        </authorList>
    </citation>
    <scope>NUCLEOTIDE SEQUENCE [LARGE SCALE GENOMIC DNA]</scope>
    <source>
        <strain evidence="8 9">LMG 18387</strain>
    </source>
</reference>
<evidence type="ECO:0000256" key="6">
    <source>
        <dbReference type="PIRSR" id="PIRSR000410-1"/>
    </source>
</evidence>
<dbReference type="InterPro" id="IPR000780">
    <property type="entry name" value="CheR_MeTrfase"/>
</dbReference>
<dbReference type="CDD" id="cd02440">
    <property type="entry name" value="AdoMet_MTases"/>
    <property type="match status" value="1"/>
</dbReference>
<evidence type="ECO:0000256" key="2">
    <source>
        <dbReference type="ARBA" id="ARBA00022603"/>
    </source>
</evidence>
<evidence type="ECO:0000256" key="4">
    <source>
        <dbReference type="ARBA" id="ARBA00022691"/>
    </source>
</evidence>
<dbReference type="PANTHER" id="PTHR24422:SF26">
    <property type="entry name" value="CHEMOTAXIS PROTEIN METHYLTRANSFERASE"/>
    <property type="match status" value="1"/>
</dbReference>
<evidence type="ECO:0000256" key="5">
    <source>
        <dbReference type="PIRNR" id="PIRNR000410"/>
    </source>
</evidence>
<dbReference type="InterPro" id="IPR022641">
    <property type="entry name" value="CheR_N"/>
</dbReference>
<feature type="binding site" evidence="6">
    <location>
        <position position="117"/>
    </location>
    <ligand>
        <name>S-adenosyl-L-methionine</name>
        <dbReference type="ChEBI" id="CHEBI:59789"/>
    </ligand>
</feature>
<dbReference type="PRINTS" id="PR00996">
    <property type="entry name" value="CHERMTFRASE"/>
</dbReference>
<feature type="binding site" evidence="6">
    <location>
        <begin position="198"/>
        <end position="199"/>
    </location>
    <ligand>
        <name>S-adenosyl-L-methionine</name>
        <dbReference type="ChEBI" id="CHEBI:59789"/>
    </ligand>
</feature>
<dbReference type="GO" id="GO:0032259">
    <property type="term" value="P:methylation"/>
    <property type="evidence" value="ECO:0007669"/>
    <property type="project" value="UniProtKB-KW"/>
</dbReference>
<evidence type="ECO:0000256" key="1">
    <source>
        <dbReference type="ARBA" id="ARBA00001541"/>
    </source>
</evidence>
<dbReference type="Proteomes" id="UP000198606">
    <property type="component" value="Unassembled WGS sequence"/>
</dbReference>
<comment type="function">
    <text evidence="5">Methylation of the membrane-bound methyl-accepting chemotaxis proteins (MCP) to form gamma-glutamyl methyl ester residues in MCP.</text>
</comment>
<keyword evidence="4 5" id="KW-0949">S-adenosyl-L-methionine</keyword>
<dbReference type="InterPro" id="IPR036804">
    <property type="entry name" value="CheR_N_sf"/>
</dbReference>
<feature type="binding site" evidence="6">
    <location>
        <position position="80"/>
    </location>
    <ligand>
        <name>S-adenosyl-L-methionine</name>
        <dbReference type="ChEBI" id="CHEBI:59789"/>
    </ligand>
</feature>
<proteinExistence type="predicted"/>
<dbReference type="Pfam" id="PF03705">
    <property type="entry name" value="CheR_N"/>
    <property type="match status" value="1"/>
</dbReference>
<dbReference type="PANTHER" id="PTHR24422">
    <property type="entry name" value="CHEMOTAXIS PROTEIN METHYLTRANSFERASE"/>
    <property type="match status" value="1"/>
</dbReference>
<feature type="binding site" evidence="6">
    <location>
        <position position="140"/>
    </location>
    <ligand>
        <name>S-adenosyl-L-methionine</name>
        <dbReference type="ChEBI" id="CHEBI:59789"/>
    </ligand>
</feature>